<evidence type="ECO:0000313" key="2">
    <source>
        <dbReference type="Proteomes" id="UP000306393"/>
    </source>
</evidence>
<accession>A0A4V5U783</accession>
<dbReference type="Proteomes" id="UP000306393">
    <property type="component" value="Unassembled WGS sequence"/>
</dbReference>
<name>A0A4V5U783_9GAMM</name>
<reference evidence="1 2" key="1">
    <citation type="journal article" date="2019" name="Sci. Rep.">
        <title>Differences in resource use lead to coexistence of seed-transmitted microbial populations.</title>
        <authorList>
            <person name="Torres-Cortes G."/>
            <person name="Garcia B.J."/>
            <person name="Compant S."/>
            <person name="Rezki S."/>
            <person name="Jones P."/>
            <person name="Preveaux A."/>
            <person name="Briand M."/>
            <person name="Roulet A."/>
            <person name="Bouchez O."/>
            <person name="Jacobson D."/>
            <person name="Barret M."/>
        </authorList>
    </citation>
    <scope>NUCLEOTIDE SEQUENCE [LARGE SCALE GENOMIC DNA]</scope>
    <source>
        <strain evidence="1 2">CFBP13511</strain>
    </source>
</reference>
<organism evidence="1 2">
    <name type="scientific">Erwinia persicina</name>
    <dbReference type="NCBI Taxonomy" id="55211"/>
    <lineage>
        <taxon>Bacteria</taxon>
        <taxon>Pseudomonadati</taxon>
        <taxon>Pseudomonadota</taxon>
        <taxon>Gammaproteobacteria</taxon>
        <taxon>Enterobacterales</taxon>
        <taxon>Erwiniaceae</taxon>
        <taxon>Erwinia</taxon>
    </lineage>
</organism>
<dbReference type="EMBL" id="QGAC01000077">
    <property type="protein sequence ID" value="TKJ79727.1"/>
    <property type="molecule type" value="Genomic_DNA"/>
</dbReference>
<dbReference type="AlphaFoldDB" id="A0A4V5U783"/>
<evidence type="ECO:0000313" key="1">
    <source>
        <dbReference type="EMBL" id="TKJ79727.1"/>
    </source>
</evidence>
<proteinExistence type="predicted"/>
<gene>
    <name evidence="1" type="ORF">EpCFBP13511_24465</name>
</gene>
<comment type="caution">
    <text evidence="1">The sequence shown here is derived from an EMBL/GenBank/DDBJ whole genome shotgun (WGS) entry which is preliminary data.</text>
</comment>
<protein>
    <submittedName>
        <fullName evidence="1">Uncharacterized protein</fullName>
    </submittedName>
</protein>
<sequence>MAVFLFLERNHHNALLKKFIQTYEALARPKTISSHRRWLFCLNDDLATYTTHTAQPSCAKLQHQSLRDEKDCFRNSDLNRPGFPGECFVWELRLP</sequence>